<feature type="transmembrane region" description="Helical" evidence="1">
    <location>
        <begin position="41"/>
        <end position="59"/>
    </location>
</feature>
<sequence>MGDQYLLTSMAAIKTKIVMTSSEKNNTLCHVHFKNFNAINYSWFTFLLARFSGLSFYFFTFSAMPVRASLNLGNLSLTLVILVYY</sequence>
<keyword evidence="3" id="KW-1185">Reference proteome</keyword>
<name>A0A1Q6A6A4_9SPHI</name>
<organism evidence="2 3">
    <name type="scientific">Mucilaginibacter polytrichastri</name>
    <dbReference type="NCBI Taxonomy" id="1302689"/>
    <lineage>
        <taxon>Bacteria</taxon>
        <taxon>Pseudomonadati</taxon>
        <taxon>Bacteroidota</taxon>
        <taxon>Sphingobacteriia</taxon>
        <taxon>Sphingobacteriales</taxon>
        <taxon>Sphingobacteriaceae</taxon>
        <taxon>Mucilaginibacter</taxon>
    </lineage>
</organism>
<keyword evidence="1" id="KW-0472">Membrane</keyword>
<protein>
    <submittedName>
        <fullName evidence="2">Uncharacterized protein</fullName>
    </submittedName>
</protein>
<keyword evidence="1" id="KW-0812">Transmembrane</keyword>
<gene>
    <name evidence="2" type="ORF">RG47T_5018</name>
</gene>
<proteinExistence type="predicted"/>
<accession>A0A1Q6A6A4</accession>
<dbReference type="STRING" id="1302689.RG47T_5018"/>
<keyword evidence="1" id="KW-1133">Transmembrane helix</keyword>
<comment type="caution">
    <text evidence="2">The sequence shown here is derived from an EMBL/GenBank/DDBJ whole genome shotgun (WGS) entry which is preliminary data.</text>
</comment>
<evidence type="ECO:0000256" key="1">
    <source>
        <dbReference type="SAM" id="Phobius"/>
    </source>
</evidence>
<dbReference type="AlphaFoldDB" id="A0A1Q6A6A4"/>
<dbReference type="Proteomes" id="UP000186720">
    <property type="component" value="Unassembled WGS sequence"/>
</dbReference>
<evidence type="ECO:0000313" key="2">
    <source>
        <dbReference type="EMBL" id="OKS89534.1"/>
    </source>
</evidence>
<evidence type="ECO:0000313" key="3">
    <source>
        <dbReference type="Proteomes" id="UP000186720"/>
    </source>
</evidence>
<dbReference type="EMBL" id="MPPL01000001">
    <property type="protein sequence ID" value="OKS89534.1"/>
    <property type="molecule type" value="Genomic_DNA"/>
</dbReference>
<reference evidence="2 3" key="1">
    <citation type="submission" date="2016-11" db="EMBL/GenBank/DDBJ databases">
        <title>Whole Genome Sequencing of Mucilaginibacter polytrichastri RG4-7(T) isolated from the moss sample.</title>
        <authorList>
            <person name="Li Y."/>
        </authorList>
    </citation>
    <scope>NUCLEOTIDE SEQUENCE [LARGE SCALE GENOMIC DNA]</scope>
    <source>
        <strain evidence="2 3">RG4-7</strain>
    </source>
</reference>